<dbReference type="EMBL" id="JARYMX010000003">
    <property type="protein sequence ID" value="KAJ9556016.1"/>
    <property type="molecule type" value="Genomic_DNA"/>
</dbReference>
<accession>A0AA38TIQ8</accession>
<name>A0AA38TIQ8_9ASTR</name>
<evidence type="ECO:0000313" key="2">
    <source>
        <dbReference type="Proteomes" id="UP001172457"/>
    </source>
</evidence>
<organism evidence="1 2">
    <name type="scientific">Centaurea solstitialis</name>
    <name type="common">yellow star-thistle</name>
    <dbReference type="NCBI Taxonomy" id="347529"/>
    <lineage>
        <taxon>Eukaryota</taxon>
        <taxon>Viridiplantae</taxon>
        <taxon>Streptophyta</taxon>
        <taxon>Embryophyta</taxon>
        <taxon>Tracheophyta</taxon>
        <taxon>Spermatophyta</taxon>
        <taxon>Magnoliopsida</taxon>
        <taxon>eudicotyledons</taxon>
        <taxon>Gunneridae</taxon>
        <taxon>Pentapetalae</taxon>
        <taxon>asterids</taxon>
        <taxon>campanulids</taxon>
        <taxon>Asterales</taxon>
        <taxon>Asteraceae</taxon>
        <taxon>Carduoideae</taxon>
        <taxon>Cardueae</taxon>
        <taxon>Centaureinae</taxon>
        <taxon>Centaurea</taxon>
    </lineage>
</organism>
<proteinExistence type="predicted"/>
<dbReference type="CDD" id="cd09272">
    <property type="entry name" value="RNase_HI_RT_Ty1"/>
    <property type="match status" value="1"/>
</dbReference>
<sequence>MKSFDMKDMGEANYVLGIEIIRNRQMRTLGLSQKGYIEKVLKIFGMENCKKGEAPISKGDKLHKGQCPNNPLERNEMDKIPYARLVGSLMYAQVCTRPDIAFAVNLLSRFQSNAGGAISWKANKQSLTATSTFQAEYIAIYDATSHAIWLKNFIAGLRIVSSIQRPLTMYCDNAAAVFFTKNNKRNSGSRNIDVKYFAVRENVRDKEIEVLKIGTKEQLADPFTKALPVEVFKKHVEAMGITDSLND</sequence>
<protein>
    <recommendedName>
        <fullName evidence="3">Reverse transcriptase Ty1/copia-type domain-containing protein</fullName>
    </recommendedName>
</protein>
<keyword evidence="2" id="KW-1185">Reference proteome</keyword>
<comment type="caution">
    <text evidence="1">The sequence shown here is derived from an EMBL/GenBank/DDBJ whole genome shotgun (WGS) entry which is preliminary data.</text>
</comment>
<dbReference type="AlphaFoldDB" id="A0AA38TIQ8"/>
<evidence type="ECO:0008006" key="3">
    <source>
        <dbReference type="Google" id="ProtNLM"/>
    </source>
</evidence>
<dbReference type="PANTHER" id="PTHR11439">
    <property type="entry name" value="GAG-POL-RELATED RETROTRANSPOSON"/>
    <property type="match status" value="1"/>
</dbReference>
<dbReference type="Proteomes" id="UP001172457">
    <property type="component" value="Chromosome 3"/>
</dbReference>
<reference evidence="1" key="1">
    <citation type="submission" date="2023-03" db="EMBL/GenBank/DDBJ databases">
        <title>Chromosome-scale reference genome and RAD-based genetic map of yellow starthistle (Centaurea solstitialis) reveal putative structural variation and QTLs associated with invader traits.</title>
        <authorList>
            <person name="Reatini B."/>
            <person name="Cang F.A."/>
            <person name="Jiang Q."/>
            <person name="Mckibben M.T.W."/>
            <person name="Barker M.S."/>
            <person name="Rieseberg L.H."/>
            <person name="Dlugosch K.M."/>
        </authorList>
    </citation>
    <scope>NUCLEOTIDE SEQUENCE</scope>
    <source>
        <strain evidence="1">CAN-66</strain>
        <tissue evidence="1">Leaf</tissue>
    </source>
</reference>
<evidence type="ECO:0000313" key="1">
    <source>
        <dbReference type="EMBL" id="KAJ9556016.1"/>
    </source>
</evidence>
<gene>
    <name evidence="1" type="ORF">OSB04_010630</name>
</gene>
<dbReference type="PANTHER" id="PTHR11439:SF467">
    <property type="entry name" value="INTEGRASE CATALYTIC DOMAIN-CONTAINING PROTEIN"/>
    <property type="match status" value="1"/>
</dbReference>